<evidence type="ECO:0000313" key="13">
    <source>
        <dbReference type="Proteomes" id="UP000298594"/>
    </source>
</evidence>
<evidence type="ECO:0000256" key="6">
    <source>
        <dbReference type="ARBA" id="ARBA00022932"/>
    </source>
</evidence>
<evidence type="ECO:0000256" key="8">
    <source>
        <dbReference type="ARBA" id="ARBA00037724"/>
    </source>
</evidence>
<dbReference type="EMBL" id="CP034879">
    <property type="protein sequence ID" value="QCI20490.1"/>
    <property type="molecule type" value="Genomic_DNA"/>
</dbReference>
<dbReference type="Pfam" id="PF21500">
    <property type="entry name" value="HolB_lid"/>
    <property type="match status" value="1"/>
</dbReference>
<dbReference type="OrthoDB" id="9811073at2"/>
<evidence type="ECO:0000256" key="7">
    <source>
        <dbReference type="ARBA" id="ARBA00026073"/>
    </source>
</evidence>
<dbReference type="EC" id="2.7.7.7" evidence="1"/>
<dbReference type="GO" id="GO:0003677">
    <property type="term" value="F:DNA binding"/>
    <property type="evidence" value="ECO:0007669"/>
    <property type="project" value="InterPro"/>
</dbReference>
<dbReference type="Gene3D" id="1.20.272.10">
    <property type="match status" value="1"/>
</dbReference>
<evidence type="ECO:0000256" key="9">
    <source>
        <dbReference type="ARBA" id="ARBA00049244"/>
    </source>
</evidence>
<sequence>MKLYPWLIKPYNNIIQQYQKNKAHHAILIKTQRGIGASLLIWFISRWILCLKPIGKNFCNQCSGCKLMSIKSHPDWHVLKSEKNNFFNIEDIRKINEKIFTCSRQGESKVIVLPDTEQLTESAVNAFLKTLEEPPKKTWFFLINYNNFNLYSTLNSRCLIYPLFAPNEKDSINWLQKDTKKKSKSYLTALRINQGSPISAKKFINGIIWIERINFYKYLFNAFQNKNLLKILPEFNKKNNIVQINWICFLLLDAIKFNFNQKQYLINFDQITLIEFLSHNYTNFVLDMSIRTWMQCQYKLLNISGVNQQLLLLEQLLKWEEIFNIEFKNE</sequence>
<comment type="function">
    <text evidence="8">DNA polymerase III is a complex, multichain enzyme responsible for most of the replicative synthesis in bacteria. This DNA polymerase also exhibits 3' to 5' exonuclease activity.</text>
</comment>
<dbReference type="PANTHER" id="PTHR11669:SF8">
    <property type="entry name" value="DNA POLYMERASE III SUBUNIT DELTA"/>
    <property type="match status" value="1"/>
</dbReference>
<keyword evidence="6" id="KW-0239">DNA-directed DNA polymerase</keyword>
<feature type="domain" description="DNA polymerase III subunit delta' AAA+ ATPase lid" evidence="11">
    <location>
        <begin position="166"/>
        <end position="203"/>
    </location>
</feature>
<evidence type="ECO:0000313" key="12">
    <source>
        <dbReference type="EMBL" id="QCI20490.1"/>
    </source>
</evidence>
<dbReference type="GO" id="GO:0003887">
    <property type="term" value="F:DNA-directed DNA polymerase activity"/>
    <property type="evidence" value="ECO:0007669"/>
    <property type="project" value="UniProtKB-KW"/>
</dbReference>
<dbReference type="SUPFAM" id="SSF52540">
    <property type="entry name" value="P-loop containing nucleoside triphosphate hydrolases"/>
    <property type="match status" value="1"/>
</dbReference>
<dbReference type="GO" id="GO:0009360">
    <property type="term" value="C:DNA polymerase III complex"/>
    <property type="evidence" value="ECO:0007669"/>
    <property type="project" value="InterPro"/>
</dbReference>
<dbReference type="Gene3D" id="3.40.50.300">
    <property type="entry name" value="P-loop containing nucleotide triphosphate hydrolases"/>
    <property type="match status" value="1"/>
</dbReference>
<keyword evidence="3" id="KW-0808">Transferase</keyword>
<dbReference type="SUPFAM" id="SSF48019">
    <property type="entry name" value="post-AAA+ oligomerization domain-like"/>
    <property type="match status" value="1"/>
</dbReference>
<dbReference type="InterPro" id="IPR008921">
    <property type="entry name" value="DNA_pol3_clamp-load_cplx_C"/>
</dbReference>
<dbReference type="AlphaFoldDB" id="A0A4D6Y320"/>
<accession>A0A4D6Y320</accession>
<reference evidence="12 13" key="2">
    <citation type="submission" date="2019-05" db="EMBL/GenBank/DDBJ databases">
        <title>Genome evolution of the obligate endosymbiont Buchnera aphidicola.</title>
        <authorList>
            <person name="Moran N.A."/>
        </authorList>
    </citation>
    <scope>NUCLEOTIDE SEQUENCE [LARGE SCALE GENOMIC DNA]</scope>
    <source>
        <strain evidence="12 13">Bca</strain>
    </source>
</reference>
<gene>
    <name evidence="12" type="ORF">D9V67_01815</name>
</gene>
<name>A0A4D6Y320_9GAMM</name>
<keyword evidence="4" id="KW-0548">Nucleotidyltransferase</keyword>
<evidence type="ECO:0000256" key="3">
    <source>
        <dbReference type="ARBA" id="ARBA00022679"/>
    </source>
</evidence>
<dbReference type="InterPro" id="IPR027417">
    <property type="entry name" value="P-loop_NTPase"/>
</dbReference>
<evidence type="ECO:0000256" key="2">
    <source>
        <dbReference type="ARBA" id="ARBA00014363"/>
    </source>
</evidence>
<dbReference type="PANTHER" id="PTHR11669">
    <property type="entry name" value="REPLICATION FACTOR C / DNA POLYMERASE III GAMMA-TAU SUBUNIT"/>
    <property type="match status" value="1"/>
</dbReference>
<evidence type="ECO:0000256" key="4">
    <source>
        <dbReference type="ARBA" id="ARBA00022695"/>
    </source>
</evidence>
<keyword evidence="5" id="KW-0235">DNA replication</keyword>
<dbReference type="InterPro" id="IPR048731">
    <property type="entry name" value="HolB_lid-gammaproteobact"/>
</dbReference>
<evidence type="ECO:0000256" key="5">
    <source>
        <dbReference type="ARBA" id="ARBA00022705"/>
    </source>
</evidence>
<evidence type="ECO:0000259" key="10">
    <source>
        <dbReference type="Pfam" id="PF09115"/>
    </source>
</evidence>
<organism evidence="12 13">
    <name type="scientific">Buchnera aphidicola</name>
    <name type="common">Brachycaudus cardui</name>
    <dbReference type="NCBI Taxonomy" id="557993"/>
    <lineage>
        <taxon>Bacteria</taxon>
        <taxon>Pseudomonadati</taxon>
        <taxon>Pseudomonadota</taxon>
        <taxon>Gammaproteobacteria</taxon>
        <taxon>Enterobacterales</taxon>
        <taxon>Erwiniaceae</taxon>
        <taxon>Buchnera</taxon>
    </lineage>
</organism>
<evidence type="ECO:0000256" key="1">
    <source>
        <dbReference type="ARBA" id="ARBA00012417"/>
    </source>
</evidence>
<comment type="subunit">
    <text evidence="7">DNA polymerase III contains a core (composed of alpha, epsilon and theta chains) that associates with a tau subunit. This core dimerizes to form the POLIII' complex. PolIII' associates with the gamma complex (composed of gamma, delta, delta', psi and chi chains) and with the beta chain to form the complete DNA polymerase III complex.</text>
</comment>
<dbReference type="GO" id="GO:0006261">
    <property type="term" value="P:DNA-templated DNA replication"/>
    <property type="evidence" value="ECO:0007669"/>
    <property type="project" value="TreeGrafter"/>
</dbReference>
<dbReference type="InterPro" id="IPR015199">
    <property type="entry name" value="DNA_pol_III_delta_C"/>
</dbReference>
<evidence type="ECO:0000259" key="11">
    <source>
        <dbReference type="Pfam" id="PF21500"/>
    </source>
</evidence>
<reference evidence="12 13" key="1">
    <citation type="submission" date="2018-12" db="EMBL/GenBank/DDBJ databases">
        <authorList>
            <person name="Chong R.A."/>
        </authorList>
    </citation>
    <scope>NUCLEOTIDE SEQUENCE [LARGE SCALE GENOMIC DNA]</scope>
    <source>
        <strain evidence="12 13">Bca</strain>
    </source>
</reference>
<proteinExistence type="predicted"/>
<dbReference type="InterPro" id="IPR050238">
    <property type="entry name" value="DNA_Rep/Repair_Clamp_Loader"/>
</dbReference>
<dbReference type="Pfam" id="PF09115">
    <property type="entry name" value="DNApol3-delta_C"/>
    <property type="match status" value="1"/>
</dbReference>
<dbReference type="Pfam" id="PF13177">
    <property type="entry name" value="DNA_pol3_delta2"/>
    <property type="match status" value="1"/>
</dbReference>
<comment type="catalytic activity">
    <reaction evidence="9">
        <text>DNA(n) + a 2'-deoxyribonucleoside 5'-triphosphate = DNA(n+1) + diphosphate</text>
        <dbReference type="Rhea" id="RHEA:22508"/>
        <dbReference type="Rhea" id="RHEA-COMP:17339"/>
        <dbReference type="Rhea" id="RHEA-COMP:17340"/>
        <dbReference type="ChEBI" id="CHEBI:33019"/>
        <dbReference type="ChEBI" id="CHEBI:61560"/>
        <dbReference type="ChEBI" id="CHEBI:173112"/>
        <dbReference type="EC" id="2.7.7.7"/>
    </reaction>
</comment>
<dbReference type="RefSeq" id="WP_158359555.1">
    <property type="nucleotide sequence ID" value="NZ_CP034879.1"/>
</dbReference>
<protein>
    <recommendedName>
        <fullName evidence="2">DNA polymerase III subunit delta'</fullName>
        <ecNumber evidence="1">2.7.7.7</ecNumber>
    </recommendedName>
</protein>
<feature type="domain" description="DNA polymerase III delta subunit C-terminal" evidence="10">
    <location>
        <begin position="209"/>
        <end position="321"/>
    </location>
</feature>
<dbReference type="Proteomes" id="UP000298594">
    <property type="component" value="Chromosome"/>
</dbReference>